<proteinExistence type="predicted"/>
<protein>
    <recommendedName>
        <fullName evidence="4">Reverse transcriptase domain-containing protein</fullName>
    </recommendedName>
</protein>
<dbReference type="EMBL" id="JACXVP010000009">
    <property type="protein sequence ID" value="KAG5585513.1"/>
    <property type="molecule type" value="Genomic_DNA"/>
</dbReference>
<dbReference type="PANTHER" id="PTHR46890:SF50">
    <property type="entry name" value="RNA-DIRECTED DNA POLYMERASE, EUKARYOTA, REVERSE TRANSCRIPTASE ZINC-BINDING DOMAIN PROTEIN-RELATED"/>
    <property type="match status" value="1"/>
</dbReference>
<evidence type="ECO:0008006" key="4">
    <source>
        <dbReference type="Google" id="ProtNLM"/>
    </source>
</evidence>
<gene>
    <name evidence="2" type="ORF">H5410_045947</name>
</gene>
<evidence type="ECO:0000313" key="2">
    <source>
        <dbReference type="EMBL" id="KAG5585513.1"/>
    </source>
</evidence>
<comment type="caution">
    <text evidence="2">The sequence shown here is derived from an EMBL/GenBank/DDBJ whole genome shotgun (WGS) entry which is preliminary data.</text>
</comment>
<dbReference type="PANTHER" id="PTHR46890">
    <property type="entry name" value="NON-LTR RETROLELEMENT REVERSE TRANSCRIPTASE-LIKE PROTEIN-RELATED"/>
    <property type="match status" value="1"/>
</dbReference>
<organism evidence="2 3">
    <name type="scientific">Solanum commersonii</name>
    <name type="common">Commerson's wild potato</name>
    <name type="synonym">Commerson's nightshade</name>
    <dbReference type="NCBI Taxonomy" id="4109"/>
    <lineage>
        <taxon>Eukaryota</taxon>
        <taxon>Viridiplantae</taxon>
        <taxon>Streptophyta</taxon>
        <taxon>Embryophyta</taxon>
        <taxon>Tracheophyta</taxon>
        <taxon>Spermatophyta</taxon>
        <taxon>Magnoliopsida</taxon>
        <taxon>eudicotyledons</taxon>
        <taxon>Gunneridae</taxon>
        <taxon>Pentapetalae</taxon>
        <taxon>asterids</taxon>
        <taxon>lamiids</taxon>
        <taxon>Solanales</taxon>
        <taxon>Solanaceae</taxon>
        <taxon>Solanoideae</taxon>
        <taxon>Solaneae</taxon>
        <taxon>Solanum</taxon>
    </lineage>
</organism>
<keyword evidence="3" id="KW-1185">Reference proteome</keyword>
<reference evidence="2 3" key="1">
    <citation type="submission" date="2020-09" db="EMBL/GenBank/DDBJ databases">
        <title>De no assembly of potato wild relative species, Solanum commersonii.</title>
        <authorList>
            <person name="Cho K."/>
        </authorList>
    </citation>
    <scope>NUCLEOTIDE SEQUENCE [LARGE SCALE GENOMIC DNA]</scope>
    <source>
        <strain evidence="2">LZ3.2</strain>
        <tissue evidence="2">Leaf</tissue>
    </source>
</reference>
<dbReference type="Proteomes" id="UP000824120">
    <property type="component" value="Chromosome 9"/>
</dbReference>
<name>A0A9J5XAY1_SOLCO</name>
<sequence length="326" mass="37419">MVELLQFHRKPDYILVAKLKALKEKLKEWRKTAQGNLGTQKQNVLKQLAELEEIQENRSLRPEEITSKTALISEFEDIAKREEIAWRQRSRAVTANAHRRINTISKLKVRGENLTEPEEIQKEIAPFEQQEILESTKACAGDKAPRPDGYSMAFFSQCWDIIKTDLVATVQQFHKAERFKKSINATFVALIPKKVGAKELTDFRPISLIGGIYKIIAKLLAERLKNLFRKNINKARFRPGTYRRSKGGGSNSISRSSRKRTKVSLFSNQCTRNRRLKMIFVDSQQMAFIKGRQIMDAVLIANECVESRQRSKCPGILCKLDIQKGL</sequence>
<feature type="region of interest" description="Disordered" evidence="1">
    <location>
        <begin position="239"/>
        <end position="260"/>
    </location>
</feature>
<dbReference type="OrthoDB" id="1305336at2759"/>
<evidence type="ECO:0000256" key="1">
    <source>
        <dbReference type="SAM" id="MobiDB-lite"/>
    </source>
</evidence>
<accession>A0A9J5XAY1</accession>
<dbReference type="InterPro" id="IPR052343">
    <property type="entry name" value="Retrotransposon-Effector_Assoc"/>
</dbReference>
<evidence type="ECO:0000313" key="3">
    <source>
        <dbReference type="Proteomes" id="UP000824120"/>
    </source>
</evidence>
<dbReference type="AlphaFoldDB" id="A0A9J5XAY1"/>